<reference evidence="7 8" key="1">
    <citation type="submission" date="2021-01" db="EMBL/GenBank/DDBJ databases">
        <title>Actinoplanes sp. nov. LDG1-06 isolated from lichen.</title>
        <authorList>
            <person name="Saeng-In P."/>
            <person name="Phongsopitanun W."/>
            <person name="Kanchanasin P."/>
            <person name="Yuki M."/>
            <person name="Kudo T."/>
            <person name="Ohkuma M."/>
            <person name="Tanasupawat S."/>
        </authorList>
    </citation>
    <scope>NUCLEOTIDE SEQUENCE [LARGE SCALE GENOMIC DNA]</scope>
    <source>
        <strain evidence="7 8">LDG1-06</strain>
    </source>
</reference>
<sequence length="166" mass="17874">MPDVTSPNLRHSVRGIILDDTDRVLLVRHVIDRPPGAVWAAPGGGIEPGETQLEALRRELAEEVGLALDGEPPHVWHREVVSPDHLPGYDGVVNDYYLVRTPAFTPRGSMTDTELAAENITAVRWWSLADIGSYPGPDAFGPRDLAAHLSALIAGDIPGEPVALPV</sequence>
<evidence type="ECO:0000313" key="7">
    <source>
        <dbReference type="EMBL" id="MBM2616199.1"/>
    </source>
</evidence>
<keyword evidence="4" id="KW-0460">Magnesium</keyword>
<comment type="cofactor">
    <cofactor evidence="1">
        <name>Mg(2+)</name>
        <dbReference type="ChEBI" id="CHEBI:18420"/>
    </cofactor>
</comment>
<keyword evidence="8" id="KW-1185">Reference proteome</keyword>
<keyword evidence="3 5" id="KW-0378">Hydrolase</keyword>
<dbReference type="PROSITE" id="PS51462">
    <property type="entry name" value="NUDIX"/>
    <property type="match status" value="1"/>
</dbReference>
<dbReference type="PANTHER" id="PTHR43046">
    <property type="entry name" value="GDP-MANNOSE MANNOSYL HYDROLASE"/>
    <property type="match status" value="1"/>
</dbReference>
<dbReference type="Proteomes" id="UP000632138">
    <property type="component" value="Unassembled WGS sequence"/>
</dbReference>
<feature type="domain" description="Nudix hydrolase" evidence="6">
    <location>
        <begin position="9"/>
        <end position="151"/>
    </location>
</feature>
<proteinExistence type="inferred from homology"/>
<evidence type="ECO:0000259" key="6">
    <source>
        <dbReference type="PROSITE" id="PS51462"/>
    </source>
</evidence>
<dbReference type="InterPro" id="IPR020084">
    <property type="entry name" value="NUDIX_hydrolase_CS"/>
</dbReference>
<dbReference type="PRINTS" id="PR00502">
    <property type="entry name" value="NUDIXFAMILY"/>
</dbReference>
<dbReference type="SUPFAM" id="SSF55811">
    <property type="entry name" value="Nudix"/>
    <property type="match status" value="1"/>
</dbReference>
<organism evidence="7 8">
    <name type="scientific">Paractinoplanes ovalisporus</name>
    <dbReference type="NCBI Taxonomy" id="2810368"/>
    <lineage>
        <taxon>Bacteria</taxon>
        <taxon>Bacillati</taxon>
        <taxon>Actinomycetota</taxon>
        <taxon>Actinomycetes</taxon>
        <taxon>Micromonosporales</taxon>
        <taxon>Micromonosporaceae</taxon>
        <taxon>Paractinoplanes</taxon>
    </lineage>
</organism>
<dbReference type="Pfam" id="PF00293">
    <property type="entry name" value="NUDIX"/>
    <property type="match status" value="1"/>
</dbReference>
<dbReference type="EMBL" id="JAENHP010000003">
    <property type="protein sequence ID" value="MBM2616199.1"/>
    <property type="molecule type" value="Genomic_DNA"/>
</dbReference>
<evidence type="ECO:0000256" key="2">
    <source>
        <dbReference type="ARBA" id="ARBA00005582"/>
    </source>
</evidence>
<evidence type="ECO:0000313" key="8">
    <source>
        <dbReference type="Proteomes" id="UP000632138"/>
    </source>
</evidence>
<evidence type="ECO:0000256" key="1">
    <source>
        <dbReference type="ARBA" id="ARBA00001946"/>
    </source>
</evidence>
<comment type="similarity">
    <text evidence="2 5">Belongs to the Nudix hydrolase family.</text>
</comment>
<dbReference type="InterPro" id="IPR015797">
    <property type="entry name" value="NUDIX_hydrolase-like_dom_sf"/>
</dbReference>
<gene>
    <name evidence="7" type="ORF">JIG36_11590</name>
</gene>
<dbReference type="PANTHER" id="PTHR43046:SF12">
    <property type="entry name" value="GDP-MANNOSE MANNOSYL HYDROLASE"/>
    <property type="match status" value="1"/>
</dbReference>
<dbReference type="InterPro" id="IPR000086">
    <property type="entry name" value="NUDIX_hydrolase_dom"/>
</dbReference>
<evidence type="ECO:0000256" key="4">
    <source>
        <dbReference type="ARBA" id="ARBA00022842"/>
    </source>
</evidence>
<accession>A0ABS2A8M7</accession>
<dbReference type="PROSITE" id="PS00893">
    <property type="entry name" value="NUDIX_BOX"/>
    <property type="match status" value="1"/>
</dbReference>
<comment type="caution">
    <text evidence="7">The sequence shown here is derived from an EMBL/GenBank/DDBJ whole genome shotgun (WGS) entry which is preliminary data.</text>
</comment>
<dbReference type="Gene3D" id="3.90.79.10">
    <property type="entry name" value="Nucleoside Triphosphate Pyrophosphohydrolase"/>
    <property type="match status" value="1"/>
</dbReference>
<dbReference type="InterPro" id="IPR020476">
    <property type="entry name" value="Nudix_hydrolase"/>
</dbReference>
<dbReference type="CDD" id="cd04685">
    <property type="entry name" value="NUDIX_Hydrolase"/>
    <property type="match status" value="1"/>
</dbReference>
<protein>
    <submittedName>
        <fullName evidence="7">NUDIX domain-containing protein</fullName>
    </submittedName>
</protein>
<evidence type="ECO:0000256" key="5">
    <source>
        <dbReference type="RuleBase" id="RU003476"/>
    </source>
</evidence>
<name>A0ABS2A8M7_9ACTN</name>
<evidence type="ECO:0000256" key="3">
    <source>
        <dbReference type="ARBA" id="ARBA00022801"/>
    </source>
</evidence>